<proteinExistence type="predicted"/>
<reference evidence="2 3" key="1">
    <citation type="submission" date="2018-11" db="EMBL/GenBank/DDBJ databases">
        <authorList>
            <consortium name="Pathogen Informatics"/>
        </authorList>
    </citation>
    <scope>NUCLEOTIDE SEQUENCE [LARGE SCALE GENOMIC DNA]</scope>
    <source>
        <strain evidence="2 3">Zambia</strain>
    </source>
</reference>
<dbReference type="Proteomes" id="UP000277204">
    <property type="component" value="Unassembled WGS sequence"/>
</dbReference>
<feature type="compositionally biased region" description="Acidic residues" evidence="1">
    <location>
        <begin position="47"/>
        <end position="57"/>
    </location>
</feature>
<feature type="region of interest" description="Disordered" evidence="1">
    <location>
        <begin position="1"/>
        <end position="57"/>
    </location>
</feature>
<gene>
    <name evidence="2" type="ORF">SMRZ_LOCUS13454</name>
</gene>
<evidence type="ECO:0000313" key="3">
    <source>
        <dbReference type="Proteomes" id="UP000277204"/>
    </source>
</evidence>
<dbReference type="EMBL" id="UZAI01010046">
    <property type="protein sequence ID" value="VDP06309.1"/>
    <property type="molecule type" value="Genomic_DNA"/>
</dbReference>
<evidence type="ECO:0000256" key="1">
    <source>
        <dbReference type="SAM" id="MobiDB-lite"/>
    </source>
</evidence>
<keyword evidence="3" id="KW-1185">Reference proteome</keyword>
<feature type="compositionally biased region" description="Basic and acidic residues" evidence="1">
    <location>
        <begin position="9"/>
        <end position="36"/>
    </location>
</feature>
<accession>A0A3P8E1Q1</accession>
<organism evidence="2 3">
    <name type="scientific">Schistosoma margrebowiei</name>
    <dbReference type="NCBI Taxonomy" id="48269"/>
    <lineage>
        <taxon>Eukaryota</taxon>
        <taxon>Metazoa</taxon>
        <taxon>Spiralia</taxon>
        <taxon>Lophotrochozoa</taxon>
        <taxon>Platyhelminthes</taxon>
        <taxon>Trematoda</taxon>
        <taxon>Digenea</taxon>
        <taxon>Strigeidida</taxon>
        <taxon>Schistosomatoidea</taxon>
        <taxon>Schistosomatidae</taxon>
        <taxon>Schistosoma</taxon>
    </lineage>
</organism>
<protein>
    <submittedName>
        <fullName evidence="2">Uncharacterized protein</fullName>
    </submittedName>
</protein>
<dbReference type="AlphaFoldDB" id="A0A3P8E1Q1"/>
<evidence type="ECO:0000313" key="2">
    <source>
        <dbReference type="EMBL" id="VDP06309.1"/>
    </source>
</evidence>
<name>A0A3P8E1Q1_9TREM</name>
<sequence>MLNVDLGDPNDKDCDGIPDHIDNDLDNDGKIDRTQDSDMDGLLNHIDEDDDNDGRNY</sequence>